<dbReference type="Proteomes" id="UP000051530">
    <property type="component" value="Unassembled WGS sequence"/>
</dbReference>
<evidence type="ECO:0000313" key="4">
    <source>
        <dbReference type="Proteomes" id="UP000051530"/>
    </source>
</evidence>
<gene>
    <name evidence="3" type="ORF">M153_7700017748</name>
</gene>
<feature type="coiled-coil region" evidence="1">
    <location>
        <begin position="220"/>
        <end position="247"/>
    </location>
</feature>
<keyword evidence="1" id="KW-0175">Coiled coil</keyword>
<organism evidence="3 4">
    <name type="scientific">Pseudoloma neurophilia</name>
    <dbReference type="NCBI Taxonomy" id="146866"/>
    <lineage>
        <taxon>Eukaryota</taxon>
        <taxon>Fungi</taxon>
        <taxon>Fungi incertae sedis</taxon>
        <taxon>Microsporidia</taxon>
        <taxon>Pseudoloma</taxon>
    </lineage>
</organism>
<keyword evidence="4" id="KW-1185">Reference proteome</keyword>
<proteinExistence type="predicted"/>
<dbReference type="EMBL" id="LGUB01000013">
    <property type="protein sequence ID" value="KRH94974.1"/>
    <property type="molecule type" value="Genomic_DNA"/>
</dbReference>
<reference evidence="3 4" key="1">
    <citation type="submission" date="2015-07" db="EMBL/GenBank/DDBJ databases">
        <title>The genome of Pseudoloma neurophilia, a relevant intracellular parasite of the zebrafish.</title>
        <authorList>
            <person name="Ndikumana S."/>
            <person name="Pelin A."/>
            <person name="Sanders J."/>
            <person name="Corradi N."/>
        </authorList>
    </citation>
    <scope>NUCLEOTIDE SEQUENCE [LARGE SCALE GENOMIC DNA]</scope>
    <source>
        <strain evidence="3 4">MK1</strain>
    </source>
</reference>
<evidence type="ECO:0000256" key="2">
    <source>
        <dbReference type="SAM" id="MobiDB-lite"/>
    </source>
</evidence>
<name>A0A0R0M5V4_9MICR</name>
<feature type="compositionally biased region" description="Basic and acidic residues" evidence="2">
    <location>
        <begin position="51"/>
        <end position="90"/>
    </location>
</feature>
<feature type="region of interest" description="Disordered" evidence="2">
    <location>
        <begin position="288"/>
        <end position="314"/>
    </location>
</feature>
<sequence>MILILYLFRIIIATDDSNVDERLFPIEEEFLGELESDETLDGLESIFDYSNSDRDESQEQGEVSHQESQEQGEVSHQESQGHESDGEGLHQESQGQEPQEEVSHQQQELGPAVYTLTLEVTQDNKQIWVNIDDLLLTLAKSNIESKNINKTDLTEEQYESVYIEEFERLKKNELLNNWIGTLQLVAKQVIFYLEDNGGIKISQKVQIDNEQEIEQQPWFLKESDDRMRKLIEENERIKLEIKNMRKCFKGTSEIKKKLKGLEQFLKKAIDGKITDMDFKMGWIDAASTETSSSSETQSNFPSTSREVNSARSADFAKREESAQPLVLPPFSPTDMQLVLSYIEAENAEINKGRQREYKCLDFLREKLQTRETHLFEIEAFSSLDNMATALEGMTPVYNVERLKNNKLMATILEKIFSDSKNIFGCLKNIIFLREKLAIKIKMLTEAENRTIESDSKQIQTLLAEIDEFDFKKLQFMSYLLENKPLEQLKSDLYNLFANSPTVPLDKNDFLKSKRQALKRYTTLTTQMVEKIREFLETRKLVMKEPSITPEIVNQHLHLFMSVLLELTYIVPVE</sequence>
<dbReference type="AlphaFoldDB" id="A0A0R0M5V4"/>
<dbReference type="VEuPathDB" id="MicrosporidiaDB:M153_7700017748"/>
<evidence type="ECO:0000313" key="3">
    <source>
        <dbReference type="EMBL" id="KRH94974.1"/>
    </source>
</evidence>
<comment type="caution">
    <text evidence="3">The sequence shown here is derived from an EMBL/GenBank/DDBJ whole genome shotgun (WGS) entry which is preliminary data.</text>
</comment>
<feature type="region of interest" description="Disordered" evidence="2">
    <location>
        <begin position="51"/>
        <end position="107"/>
    </location>
</feature>
<feature type="compositionally biased region" description="Low complexity" evidence="2">
    <location>
        <begin position="288"/>
        <end position="304"/>
    </location>
</feature>
<evidence type="ECO:0000256" key="1">
    <source>
        <dbReference type="SAM" id="Coils"/>
    </source>
</evidence>
<protein>
    <submittedName>
        <fullName evidence="3">Uncharacterized protein</fullName>
    </submittedName>
</protein>
<accession>A0A0R0M5V4</accession>